<evidence type="ECO:0000256" key="1">
    <source>
        <dbReference type="SAM" id="SignalP"/>
    </source>
</evidence>
<dbReference type="Proteomes" id="UP000443582">
    <property type="component" value="Unassembled WGS sequence"/>
</dbReference>
<evidence type="ECO:0000313" key="2">
    <source>
        <dbReference type="EMBL" id="RZF22299.1"/>
    </source>
</evidence>
<sequence>MKRISIFILLISATTAMARNEVDHHKNSQKCPSGYLYKLTEINSTNKTTTFSCVADSGKVHPDYKFRIANWRSGDYLLEQNVGKIKTRFTYNNEGKVNSVTQSINGVDFSNKCNFRYEDGSLVPAKDDKCREVQSEFGNMTASIKHEVFCEPNATQSACTTGDGRVFRPSTKETGVLRYFYEKGHVVDEVQVDPKTGKALSQ</sequence>
<keyword evidence="1" id="KW-0732">Signal</keyword>
<protein>
    <submittedName>
        <fullName evidence="2">Uncharacterized protein</fullName>
    </submittedName>
</protein>
<feature type="chain" id="PRO_5046485183" evidence="1">
    <location>
        <begin position="19"/>
        <end position="202"/>
    </location>
</feature>
<reference evidence="3" key="1">
    <citation type="journal article" date="2019" name="Int. J. Syst. Evol. Microbiol.">
        <title>Halobacteriovorax valvorus sp. nov., a novel prokaryotic predator isolated from coastal seawater of China.</title>
        <authorList>
            <person name="Chen M.-X."/>
        </authorList>
    </citation>
    <scope>NUCLEOTIDE SEQUENCE [LARGE SCALE GENOMIC DNA]</scope>
    <source>
        <strain evidence="3">BL9</strain>
    </source>
</reference>
<organism evidence="2 3">
    <name type="scientific">Halobacteriovorax vibrionivorans</name>
    <dbReference type="NCBI Taxonomy" id="2152716"/>
    <lineage>
        <taxon>Bacteria</taxon>
        <taxon>Pseudomonadati</taxon>
        <taxon>Bdellovibrionota</taxon>
        <taxon>Bacteriovoracia</taxon>
        <taxon>Bacteriovoracales</taxon>
        <taxon>Halobacteriovoraceae</taxon>
        <taxon>Halobacteriovorax</taxon>
    </lineage>
</organism>
<dbReference type="EMBL" id="QDKL01000001">
    <property type="protein sequence ID" value="RZF22299.1"/>
    <property type="molecule type" value="Genomic_DNA"/>
</dbReference>
<comment type="caution">
    <text evidence="2">The sequence shown here is derived from an EMBL/GenBank/DDBJ whole genome shotgun (WGS) entry which is preliminary data.</text>
</comment>
<name>A0ABY0IL95_9BACT</name>
<gene>
    <name evidence="2" type="ORF">DAY19_00600</name>
</gene>
<dbReference type="RefSeq" id="WP_114705244.1">
    <property type="nucleotide sequence ID" value="NZ_QDKL01000001.1"/>
</dbReference>
<keyword evidence="3" id="KW-1185">Reference proteome</keyword>
<proteinExistence type="predicted"/>
<feature type="signal peptide" evidence="1">
    <location>
        <begin position="1"/>
        <end position="18"/>
    </location>
</feature>
<evidence type="ECO:0000313" key="3">
    <source>
        <dbReference type="Proteomes" id="UP000443582"/>
    </source>
</evidence>
<accession>A0ABY0IL95</accession>